<dbReference type="Proteomes" id="UP001281761">
    <property type="component" value="Unassembled WGS sequence"/>
</dbReference>
<comment type="caution">
    <text evidence="1">The sequence shown here is derived from an EMBL/GenBank/DDBJ whole genome shotgun (WGS) entry which is preliminary data.</text>
</comment>
<evidence type="ECO:0000313" key="1">
    <source>
        <dbReference type="EMBL" id="KAK2963241.1"/>
    </source>
</evidence>
<accession>A0ABQ9YHK3</accession>
<protein>
    <submittedName>
        <fullName evidence="1">Uncharacterized protein</fullName>
    </submittedName>
</protein>
<sequence>MKLITQRRFIFTDTTIITDIRSALDIINQVQSNPPEDVLHALEYLTDATTTDSMSLELWANGTIDLLVQIIHTHFQLNVNLSLRALKALTNILANGEVRQQANISGILTVALYCASRSLNRFNELVGTCCRLLLILTLNDMHFEKMLDFHCIEFLLNVLFTYRLEQSDIITNSMFTISRLMLHEPSLLHFHQLAGLNMVLAVARHFKHSLPSLDQHIITIIQSLGSHKSTTHSVQTVPVAATVISILASATSSSPNLIELATTTLSVLASTPFMISLIGSRGGIEQLISNLQKVPDHRAAVISVLDCFHVLLSHPQTQTRFVVQNGIDAILGILKEYPTDLQVNEKALTLFSQISKEPHAMEILQGALPESSESSDDGS</sequence>
<name>A0ABQ9YHK3_9EUKA</name>
<organism evidence="1 2">
    <name type="scientific">Blattamonas nauphoetae</name>
    <dbReference type="NCBI Taxonomy" id="2049346"/>
    <lineage>
        <taxon>Eukaryota</taxon>
        <taxon>Metamonada</taxon>
        <taxon>Preaxostyla</taxon>
        <taxon>Oxymonadida</taxon>
        <taxon>Blattamonas</taxon>
    </lineage>
</organism>
<dbReference type="Gene3D" id="1.25.10.10">
    <property type="entry name" value="Leucine-rich Repeat Variant"/>
    <property type="match status" value="1"/>
</dbReference>
<evidence type="ECO:0000313" key="2">
    <source>
        <dbReference type="Proteomes" id="UP001281761"/>
    </source>
</evidence>
<reference evidence="1 2" key="1">
    <citation type="journal article" date="2022" name="bioRxiv">
        <title>Genomics of Preaxostyla Flagellates Illuminates Evolutionary Transitions and the Path Towards Mitochondrial Loss.</title>
        <authorList>
            <person name="Novak L.V.F."/>
            <person name="Treitli S.C."/>
            <person name="Pyrih J."/>
            <person name="Halakuc P."/>
            <person name="Pipaliya S.V."/>
            <person name="Vacek V."/>
            <person name="Brzon O."/>
            <person name="Soukal P."/>
            <person name="Eme L."/>
            <person name="Dacks J.B."/>
            <person name="Karnkowska A."/>
            <person name="Elias M."/>
            <person name="Hampl V."/>
        </authorList>
    </citation>
    <scope>NUCLEOTIDE SEQUENCE [LARGE SCALE GENOMIC DNA]</scope>
    <source>
        <strain evidence="1">NAU3</strain>
        <tissue evidence="1">Gut</tissue>
    </source>
</reference>
<dbReference type="SUPFAM" id="SSF48371">
    <property type="entry name" value="ARM repeat"/>
    <property type="match status" value="1"/>
</dbReference>
<dbReference type="EMBL" id="JARBJD010000007">
    <property type="protein sequence ID" value="KAK2963241.1"/>
    <property type="molecule type" value="Genomic_DNA"/>
</dbReference>
<dbReference type="InterPro" id="IPR016024">
    <property type="entry name" value="ARM-type_fold"/>
</dbReference>
<dbReference type="InterPro" id="IPR011989">
    <property type="entry name" value="ARM-like"/>
</dbReference>
<keyword evidence="2" id="KW-1185">Reference proteome</keyword>
<proteinExistence type="predicted"/>
<gene>
    <name evidence="1" type="ORF">BLNAU_1774</name>
</gene>